<protein>
    <recommendedName>
        <fullName evidence="4">Type IV secretion system protein VirB3</fullName>
    </recommendedName>
</protein>
<dbReference type="Proteomes" id="UP001283691">
    <property type="component" value="Unassembled WGS sequence"/>
</dbReference>
<name>A0AAW9DAU8_9BACT</name>
<evidence type="ECO:0008006" key="4">
    <source>
        <dbReference type="Google" id="ProtNLM"/>
    </source>
</evidence>
<organism evidence="2 3">
    <name type="scientific">Aliarcobacter skirrowii</name>
    <dbReference type="NCBI Taxonomy" id="28200"/>
    <lineage>
        <taxon>Bacteria</taxon>
        <taxon>Pseudomonadati</taxon>
        <taxon>Campylobacterota</taxon>
        <taxon>Epsilonproteobacteria</taxon>
        <taxon>Campylobacterales</taxon>
        <taxon>Arcobacteraceae</taxon>
        <taxon>Aliarcobacter</taxon>
    </lineage>
</organism>
<feature type="transmembrane region" description="Helical" evidence="1">
    <location>
        <begin position="28"/>
        <end position="61"/>
    </location>
</feature>
<keyword evidence="1" id="KW-0472">Membrane</keyword>
<dbReference type="EMBL" id="JAUQUR010000002">
    <property type="protein sequence ID" value="MDX4069257.1"/>
    <property type="molecule type" value="Genomic_DNA"/>
</dbReference>
<dbReference type="RefSeq" id="WP_319047984.1">
    <property type="nucleotide sequence ID" value="NZ_JAUQUR010000002.1"/>
</dbReference>
<comment type="caution">
    <text evidence="2">The sequence shown here is derived from an EMBL/GenBank/DDBJ whole genome shotgun (WGS) entry which is preliminary data.</text>
</comment>
<keyword evidence="1" id="KW-1133">Transmembrane helix</keyword>
<dbReference type="AlphaFoldDB" id="A0AAW9DAU8"/>
<evidence type="ECO:0000313" key="3">
    <source>
        <dbReference type="Proteomes" id="UP001283691"/>
    </source>
</evidence>
<evidence type="ECO:0000256" key="1">
    <source>
        <dbReference type="SAM" id="Phobius"/>
    </source>
</evidence>
<gene>
    <name evidence="2" type="ORF">Q6A80_05900</name>
</gene>
<accession>A0AAW9DAU8</accession>
<keyword evidence="1" id="KW-0812">Transmembrane</keyword>
<evidence type="ECO:0000313" key="2">
    <source>
        <dbReference type="EMBL" id="MDX4069257.1"/>
    </source>
</evidence>
<sequence>MLEENIKIENNRVLSSPVLIRGIPRIGWFAIIVLTAIPLNIFGVFGAIPAFLFFYIFLYLYSKKDPDFLNINVIKNIKINATKQKNFKGNRYVS</sequence>
<reference evidence="2" key="1">
    <citation type="journal article" date="2023" name="Front. Microbiol.">
        <title>Genomic diversity and taxonomic marker for Arcobacter species.</title>
        <authorList>
            <person name="Zhou G."/>
            <person name="Gu Y."/>
            <person name="Wang H."/>
            <person name="Chen X."/>
            <person name="Zhang X."/>
            <person name="Shao Z."/>
            <person name="Yan X."/>
            <person name="Zhang J."/>
            <person name="Zhang M."/>
        </authorList>
    </citation>
    <scope>NUCLEOTIDE SEQUENCE</scope>
    <source>
        <strain evidence="2">BJSY19SF1-2</strain>
    </source>
</reference>
<proteinExistence type="predicted"/>
<reference evidence="2" key="2">
    <citation type="submission" date="2023-07" db="EMBL/GenBank/DDBJ databases">
        <authorList>
            <person name="Zhang M."/>
            <person name="Zhou G."/>
        </authorList>
    </citation>
    <scope>NUCLEOTIDE SEQUENCE</scope>
    <source>
        <strain evidence="2">BJSY19SF1-2</strain>
    </source>
</reference>